<accession>A0A0A9FTB4</accession>
<dbReference type="AlphaFoldDB" id="A0A0A9FTB4"/>
<name>A0A0A9FTB4_ARUDO</name>
<organism evidence="1">
    <name type="scientific">Arundo donax</name>
    <name type="common">Giant reed</name>
    <name type="synonym">Donax arundinaceus</name>
    <dbReference type="NCBI Taxonomy" id="35708"/>
    <lineage>
        <taxon>Eukaryota</taxon>
        <taxon>Viridiplantae</taxon>
        <taxon>Streptophyta</taxon>
        <taxon>Embryophyta</taxon>
        <taxon>Tracheophyta</taxon>
        <taxon>Spermatophyta</taxon>
        <taxon>Magnoliopsida</taxon>
        <taxon>Liliopsida</taxon>
        <taxon>Poales</taxon>
        <taxon>Poaceae</taxon>
        <taxon>PACMAD clade</taxon>
        <taxon>Arundinoideae</taxon>
        <taxon>Arundineae</taxon>
        <taxon>Arundo</taxon>
    </lineage>
</organism>
<protein>
    <submittedName>
        <fullName evidence="1">Uncharacterized protein</fullName>
    </submittedName>
</protein>
<dbReference type="EMBL" id="GBRH01182384">
    <property type="protein sequence ID" value="JAE15512.1"/>
    <property type="molecule type" value="Transcribed_RNA"/>
</dbReference>
<reference evidence="1" key="2">
    <citation type="journal article" date="2015" name="Data Brief">
        <title>Shoot transcriptome of the giant reed, Arundo donax.</title>
        <authorList>
            <person name="Barrero R.A."/>
            <person name="Guerrero F.D."/>
            <person name="Moolhuijzen P."/>
            <person name="Goolsby J.A."/>
            <person name="Tidwell J."/>
            <person name="Bellgard S.E."/>
            <person name="Bellgard M.I."/>
        </authorList>
    </citation>
    <scope>NUCLEOTIDE SEQUENCE</scope>
    <source>
        <tissue evidence="1">Shoot tissue taken approximately 20 cm above the soil surface</tissue>
    </source>
</reference>
<reference evidence="1" key="1">
    <citation type="submission" date="2014-09" db="EMBL/GenBank/DDBJ databases">
        <authorList>
            <person name="Magalhaes I.L.F."/>
            <person name="Oliveira U."/>
            <person name="Santos F.R."/>
            <person name="Vidigal T.H.D.A."/>
            <person name="Brescovit A.D."/>
            <person name="Santos A.J."/>
        </authorList>
    </citation>
    <scope>NUCLEOTIDE SEQUENCE</scope>
    <source>
        <tissue evidence="1">Shoot tissue taken approximately 20 cm above the soil surface</tissue>
    </source>
</reference>
<proteinExistence type="predicted"/>
<sequence length="86" mass="9052">MMNSPHRNAPAASSTWKPLFAMNCLKSANLRSPTRTDLWGGGVADGGSRTSFSSAFPTSASTEAISCSPNFLAMLLLIKSSESITL</sequence>
<evidence type="ECO:0000313" key="1">
    <source>
        <dbReference type="EMBL" id="JAE15512.1"/>
    </source>
</evidence>